<dbReference type="PANTHER" id="PTHR32114">
    <property type="entry name" value="ABC TRANSPORTER ABCH.3"/>
    <property type="match status" value="1"/>
</dbReference>
<dbReference type="Proteomes" id="UP001597357">
    <property type="component" value="Unassembled WGS sequence"/>
</dbReference>
<dbReference type="Pfam" id="PF13476">
    <property type="entry name" value="AAA_23"/>
    <property type="match status" value="1"/>
</dbReference>
<evidence type="ECO:0000259" key="2">
    <source>
        <dbReference type="Pfam" id="PF13476"/>
    </source>
</evidence>
<feature type="coiled-coil region" evidence="1">
    <location>
        <begin position="747"/>
        <end position="781"/>
    </location>
</feature>
<dbReference type="Gene3D" id="3.40.50.300">
    <property type="entry name" value="P-loop containing nucleotide triphosphate hydrolases"/>
    <property type="match status" value="2"/>
</dbReference>
<feature type="domain" description="Rad50/SbcC-type AAA" evidence="2">
    <location>
        <begin position="5"/>
        <end position="248"/>
    </location>
</feature>
<feature type="coiled-coil region" evidence="1">
    <location>
        <begin position="348"/>
        <end position="382"/>
    </location>
</feature>
<keyword evidence="4" id="KW-1185">Reference proteome</keyword>
<dbReference type="InterPro" id="IPR038729">
    <property type="entry name" value="Rad50/SbcC_AAA"/>
</dbReference>
<dbReference type="RefSeq" id="WP_379045005.1">
    <property type="nucleotide sequence ID" value="NZ_JBHULZ010000023.1"/>
</dbReference>
<dbReference type="EMBL" id="JBHULZ010000023">
    <property type="protein sequence ID" value="MFD2697336.1"/>
    <property type="molecule type" value="Genomic_DNA"/>
</dbReference>
<gene>
    <name evidence="3" type="ORF">ACFSQ0_04975</name>
</gene>
<feature type="coiled-coil region" evidence="1">
    <location>
        <begin position="551"/>
        <end position="633"/>
    </location>
</feature>
<dbReference type="Pfam" id="PF13558">
    <property type="entry name" value="SbcC_Walker_B"/>
    <property type="match status" value="1"/>
</dbReference>
<feature type="coiled-coil region" evidence="1">
    <location>
        <begin position="673"/>
        <end position="700"/>
    </location>
</feature>
<organism evidence="3 4">
    <name type="scientific">Mesonia sediminis</name>
    <dbReference type="NCBI Taxonomy" id="1703946"/>
    <lineage>
        <taxon>Bacteria</taxon>
        <taxon>Pseudomonadati</taxon>
        <taxon>Bacteroidota</taxon>
        <taxon>Flavobacteriia</taxon>
        <taxon>Flavobacteriales</taxon>
        <taxon>Flavobacteriaceae</taxon>
        <taxon>Mesonia</taxon>
    </lineage>
</organism>
<accession>A0ABW5SC98</accession>
<keyword evidence="1" id="KW-0175">Coiled coil</keyword>
<proteinExistence type="predicted"/>
<evidence type="ECO:0000313" key="3">
    <source>
        <dbReference type="EMBL" id="MFD2697336.1"/>
    </source>
</evidence>
<feature type="coiled-coil region" evidence="1">
    <location>
        <begin position="484"/>
        <end position="520"/>
    </location>
</feature>
<reference evidence="4" key="1">
    <citation type="journal article" date="2019" name="Int. J. Syst. Evol. Microbiol.">
        <title>The Global Catalogue of Microorganisms (GCM) 10K type strain sequencing project: providing services to taxonomists for standard genome sequencing and annotation.</title>
        <authorList>
            <consortium name="The Broad Institute Genomics Platform"/>
            <consortium name="The Broad Institute Genome Sequencing Center for Infectious Disease"/>
            <person name="Wu L."/>
            <person name="Ma J."/>
        </authorList>
    </citation>
    <scope>NUCLEOTIDE SEQUENCE [LARGE SCALE GENOMIC DNA]</scope>
    <source>
        <strain evidence="4">KCTC 42255</strain>
    </source>
</reference>
<feature type="coiled-coil region" evidence="1">
    <location>
        <begin position="194"/>
        <end position="282"/>
    </location>
</feature>
<dbReference type="InterPro" id="IPR027417">
    <property type="entry name" value="P-loop_NTPase"/>
</dbReference>
<evidence type="ECO:0000313" key="4">
    <source>
        <dbReference type="Proteomes" id="UP001597357"/>
    </source>
</evidence>
<dbReference type="SUPFAM" id="SSF52540">
    <property type="entry name" value="P-loop containing nucleoside triphosphate hydrolases"/>
    <property type="match status" value="1"/>
</dbReference>
<evidence type="ECO:0000256" key="1">
    <source>
        <dbReference type="SAM" id="Coils"/>
    </source>
</evidence>
<protein>
    <submittedName>
        <fullName evidence="3">AAA family ATPase</fullName>
    </submittedName>
</protein>
<comment type="caution">
    <text evidence="3">The sequence shown here is derived from an EMBL/GenBank/DDBJ whole genome shotgun (WGS) entry which is preliminary data.</text>
</comment>
<sequence>MKILQLSFKNINSLRGEHHVDFTQSPFIQNNLFAITGPTGSGKTSLLDAISLALFNQVPRLGKLSTTEVIKKGAILTRNQTDAYAQVTYSCESGIFASRWEISTARTGNLRDYEMRIISLKEDKTLDLKKSEVPNHNEKLIGLNYEQFIKSVVLAQGEFAKFLQVNKKDRGALLEKITGTGIYRQLGQLAYRKYGELEKQIQNQKEKINTFSEQLISDEVFKHKKKEAAEKRNLKKRIAKKIDDLKEQIRIKEQSQAILKNLVETENKLNEHNLKLENFNKEKGLALKKHLALQATVTEINEEKNLSVRLGDITKKIDSNQNSIQQNQKEWQENQNLFQLKFKLNSTASDFENHLQQYKQHIRNLESNRQKTLNDFKSLVNQITFNLEPLSILLKTKNPQLTKAETVDIFRKNQVELKALEQKFSFDTINDLDHEDRQITLRLNKIRQAELNYLRFLDIQKDIKQKQEEKLTKEKSIASSPQTITIAKKEIEKLELQLDNEEKEEKIAFLQKKLSHYREELQTGEPCPLCGSLDHPFANHTPLQKTEKNLIASLKEKIKHHQLQLTKQQAEFKAANENLEAIHNTIQTKQKELNAERQKFEELFSKDINQIRANDLKNSVKLLEERREELKKYTLIKQQQKGLKKAIEDLNSLAKLLDNGRAIKKQIEQQFNGENFENEIEQAEKQYYKLNQELFQLKSTQESLKKEQDVLSIKHKNLVSVLIPQLSKLGYKSVETAREDLLNHSEFKEYQERQENLKRAILTLETSLTDLRNQNKKLEANTSVLSLDELKKSLEEHQHTMHLNDESLNELNHVLKNQTTFIEKIEELQAEIKAQTKINKRWKIMRDLIGDATGNKFNDYAQDLTLSQLLILANKRLTHLTDRYKMDKPLSQEDDSLIAIDQHMGGQRRSIKTLSGGETFLMSLALALALSDLASHKVEINSLFIDEGFGTLDPETLDQTLDTLELLQAKSNKMIGIISHVTSLKERISTQIQINQNGQGYSSLKIIG</sequence>
<name>A0ABW5SC98_9FLAO</name>
<dbReference type="PANTHER" id="PTHR32114:SF2">
    <property type="entry name" value="ABC TRANSPORTER ABCH.3"/>
    <property type="match status" value="1"/>
</dbReference>